<evidence type="ECO:0000313" key="3">
    <source>
        <dbReference type="Proteomes" id="UP000198215"/>
    </source>
</evidence>
<dbReference type="SUPFAM" id="SSF50475">
    <property type="entry name" value="FMN-binding split barrel"/>
    <property type="match status" value="1"/>
</dbReference>
<organism evidence="2 3">
    <name type="scientific">Micromonospora coxensis</name>
    <dbReference type="NCBI Taxonomy" id="356852"/>
    <lineage>
        <taxon>Bacteria</taxon>
        <taxon>Bacillati</taxon>
        <taxon>Actinomycetota</taxon>
        <taxon>Actinomycetes</taxon>
        <taxon>Micromonosporales</taxon>
        <taxon>Micromonosporaceae</taxon>
        <taxon>Micromonospora</taxon>
    </lineage>
</organism>
<proteinExistence type="predicted"/>
<sequence>MTTITDLPQGDPRLLDTDLARELLTSTEPARLAYVAPDGTPRVLPMMFHFTGEEVVFGTFGGARKIAHLRARPQVAVTIDTAGDPPRVLLLRGPVTVTDVHGVVAEYIAAHERYRSPEQAAATLAEIDHPDLVMARIGLRPTWVGLLDFVTRFPGGGTADDIVRRARQ</sequence>
<dbReference type="GO" id="GO:0070967">
    <property type="term" value="F:coenzyme F420 binding"/>
    <property type="evidence" value="ECO:0007669"/>
    <property type="project" value="TreeGrafter"/>
</dbReference>
<evidence type="ECO:0000256" key="1">
    <source>
        <dbReference type="ARBA" id="ARBA00023002"/>
    </source>
</evidence>
<protein>
    <submittedName>
        <fullName evidence="2">Pyridoxamine 5'-phosphate oxidase</fullName>
    </submittedName>
</protein>
<dbReference type="InterPro" id="IPR052019">
    <property type="entry name" value="F420H2_bilvrd_red/Heme_oxyg"/>
</dbReference>
<keyword evidence="1" id="KW-0560">Oxidoreductase</keyword>
<name>A0A1C5GNM4_9ACTN</name>
<dbReference type="Pfam" id="PF12900">
    <property type="entry name" value="Pyridox_ox_2"/>
    <property type="match status" value="1"/>
</dbReference>
<dbReference type="PANTHER" id="PTHR35176:SF6">
    <property type="entry name" value="HEME OXYGENASE HI_0854-RELATED"/>
    <property type="match status" value="1"/>
</dbReference>
<dbReference type="GO" id="GO:0005829">
    <property type="term" value="C:cytosol"/>
    <property type="evidence" value="ECO:0007669"/>
    <property type="project" value="TreeGrafter"/>
</dbReference>
<dbReference type="EMBL" id="LT607753">
    <property type="protein sequence ID" value="SCG35167.1"/>
    <property type="molecule type" value="Genomic_DNA"/>
</dbReference>
<accession>A0A1C5GNM4</accession>
<reference evidence="3" key="1">
    <citation type="submission" date="2016-06" db="EMBL/GenBank/DDBJ databases">
        <authorList>
            <person name="Varghese N."/>
            <person name="Submissions Spin"/>
        </authorList>
    </citation>
    <scope>NUCLEOTIDE SEQUENCE [LARGE SCALE GENOMIC DNA]</scope>
    <source>
        <strain evidence="3">DSM 45161</strain>
    </source>
</reference>
<dbReference type="InterPro" id="IPR012349">
    <property type="entry name" value="Split_barrel_FMN-bd"/>
</dbReference>
<dbReference type="GO" id="GO:0016627">
    <property type="term" value="F:oxidoreductase activity, acting on the CH-CH group of donors"/>
    <property type="evidence" value="ECO:0007669"/>
    <property type="project" value="TreeGrafter"/>
</dbReference>
<dbReference type="RefSeq" id="WP_088974164.1">
    <property type="nucleotide sequence ID" value="NZ_LT607753.1"/>
</dbReference>
<evidence type="ECO:0000313" key="2">
    <source>
        <dbReference type="EMBL" id="SCG35167.1"/>
    </source>
</evidence>
<dbReference type="InterPro" id="IPR024747">
    <property type="entry name" value="Pyridox_Oxase-rel"/>
</dbReference>
<dbReference type="Proteomes" id="UP000198215">
    <property type="component" value="Chromosome I"/>
</dbReference>
<keyword evidence="3" id="KW-1185">Reference proteome</keyword>
<gene>
    <name evidence="2" type="ORF">GA0070614_0141</name>
</gene>
<dbReference type="PANTHER" id="PTHR35176">
    <property type="entry name" value="HEME OXYGENASE HI_0854-RELATED"/>
    <property type="match status" value="1"/>
</dbReference>
<dbReference type="OrthoDB" id="156845at2"/>
<dbReference type="AlphaFoldDB" id="A0A1C5GNM4"/>
<dbReference type="Gene3D" id="2.30.110.10">
    <property type="entry name" value="Electron Transport, Fmn-binding Protein, Chain A"/>
    <property type="match status" value="1"/>
</dbReference>